<dbReference type="AlphaFoldDB" id="A0A5N0TEP0"/>
<dbReference type="InterPro" id="IPR014319">
    <property type="entry name" value="Phageshock_PspA"/>
</dbReference>
<gene>
    <name evidence="4" type="primary">pspA</name>
    <name evidence="4" type="ORF">F3N42_04875</name>
</gene>
<dbReference type="Pfam" id="PF04012">
    <property type="entry name" value="PspA_IM30"/>
    <property type="match status" value="1"/>
</dbReference>
<evidence type="ECO:0000313" key="5">
    <source>
        <dbReference type="Proteomes" id="UP000325372"/>
    </source>
</evidence>
<evidence type="ECO:0000256" key="2">
    <source>
        <dbReference type="SAM" id="Coils"/>
    </source>
</evidence>
<dbReference type="GO" id="GO:0009271">
    <property type="term" value="P:phage shock"/>
    <property type="evidence" value="ECO:0007669"/>
    <property type="project" value="TreeGrafter"/>
</dbReference>
<dbReference type="EMBL" id="VYXP01000003">
    <property type="protein sequence ID" value="KAA9132557.1"/>
    <property type="molecule type" value="Genomic_DNA"/>
</dbReference>
<name>A0A5N0TEP0_9GAMM</name>
<dbReference type="PANTHER" id="PTHR31088">
    <property type="entry name" value="MEMBRANE-ASSOCIATED PROTEIN VIPP1, CHLOROPLASTIC"/>
    <property type="match status" value="1"/>
</dbReference>
<keyword evidence="5" id="KW-1185">Reference proteome</keyword>
<keyword evidence="2" id="KW-0175">Coiled coil</keyword>
<dbReference type="GO" id="GO:0005829">
    <property type="term" value="C:cytosol"/>
    <property type="evidence" value="ECO:0007669"/>
    <property type="project" value="TreeGrafter"/>
</dbReference>
<protein>
    <submittedName>
        <fullName evidence="4">Phage shock protein PspA</fullName>
    </submittedName>
</protein>
<dbReference type="PANTHER" id="PTHR31088:SF6">
    <property type="entry name" value="PHAGE SHOCK PROTEIN A"/>
    <property type="match status" value="1"/>
</dbReference>
<dbReference type="NCBIfam" id="TIGR02977">
    <property type="entry name" value="phageshock_pspA"/>
    <property type="match status" value="1"/>
</dbReference>
<comment type="caution">
    <text evidence="4">The sequence shown here is derived from an EMBL/GenBank/DDBJ whole genome shotgun (WGS) entry which is preliminary data.</text>
</comment>
<evidence type="ECO:0000256" key="1">
    <source>
        <dbReference type="ARBA" id="ARBA00043985"/>
    </source>
</evidence>
<feature type="region of interest" description="Disordered" evidence="3">
    <location>
        <begin position="216"/>
        <end position="235"/>
    </location>
</feature>
<dbReference type="InterPro" id="IPR007157">
    <property type="entry name" value="PspA_VIPP1"/>
</dbReference>
<evidence type="ECO:0000256" key="3">
    <source>
        <dbReference type="SAM" id="MobiDB-lite"/>
    </source>
</evidence>
<feature type="coiled-coil region" evidence="2">
    <location>
        <begin position="87"/>
        <end position="135"/>
    </location>
</feature>
<organism evidence="4 5">
    <name type="scientific">Marinihelvus fidelis</name>
    <dbReference type="NCBI Taxonomy" id="2613842"/>
    <lineage>
        <taxon>Bacteria</taxon>
        <taxon>Pseudomonadati</taxon>
        <taxon>Pseudomonadota</taxon>
        <taxon>Gammaproteobacteria</taxon>
        <taxon>Chromatiales</taxon>
        <taxon>Wenzhouxiangellaceae</taxon>
        <taxon>Marinihelvus</taxon>
    </lineage>
</organism>
<dbReference type="Proteomes" id="UP000325372">
    <property type="component" value="Unassembled WGS sequence"/>
</dbReference>
<reference evidence="4 5" key="1">
    <citation type="submission" date="2019-09" db="EMBL/GenBank/DDBJ databases">
        <title>Wenzhouxiangella sp. Genome sequencing and assembly.</title>
        <authorList>
            <person name="Zhang R."/>
        </authorList>
    </citation>
    <scope>NUCLEOTIDE SEQUENCE [LARGE SCALE GENOMIC DNA]</scope>
    <source>
        <strain evidence="4 5">W260</strain>
    </source>
</reference>
<comment type="similarity">
    <text evidence="1">Belongs to the PspA/Vipp/IM30 family.</text>
</comment>
<dbReference type="RefSeq" id="WP_150863266.1">
    <property type="nucleotide sequence ID" value="NZ_VYXP01000003.1"/>
</dbReference>
<proteinExistence type="inferred from homology"/>
<accession>A0A5N0TEP0</accession>
<evidence type="ECO:0000313" key="4">
    <source>
        <dbReference type="EMBL" id="KAA9132557.1"/>
    </source>
</evidence>
<sequence>MSVFSRLGDIINANINALLEKAEDPEKIIRLMIQEMEDTLVEIRSSAAKCIADKKEHRRHITHLEKEMGEWADRAELAIRRDREDLARAALAEKQAIADRVSQLNEELDLLDGQLEKFNQDITKLQAKLDDAKKRQRSIVMRHKAATSQLAARRHIHDDRIDEMLHRFESAERRIDRVESEGEAMDIGHRKTLAEEIAGLQDDDRVEAELASLKRQFSDADAKGKAEAKGKKESQ</sequence>